<proteinExistence type="predicted"/>
<evidence type="ECO:0000256" key="3">
    <source>
        <dbReference type="ARBA" id="ARBA00023125"/>
    </source>
</evidence>
<dbReference type="PANTHER" id="PTHR31001">
    <property type="entry name" value="UNCHARACTERIZED TRANSCRIPTIONAL REGULATORY PROTEIN"/>
    <property type="match status" value="1"/>
</dbReference>
<feature type="domain" description="Zn(2)-C6 fungal-type" evidence="7">
    <location>
        <begin position="9"/>
        <end position="40"/>
    </location>
</feature>
<dbReference type="Proteomes" id="UP000027920">
    <property type="component" value="Unassembled WGS sequence"/>
</dbReference>
<feature type="region of interest" description="Disordered" evidence="6">
    <location>
        <begin position="49"/>
        <end position="78"/>
    </location>
</feature>
<dbReference type="VEuPathDB" id="FungiDB:A1O9_06683"/>
<accession>A0A072PG93</accession>
<evidence type="ECO:0000259" key="7">
    <source>
        <dbReference type="PROSITE" id="PS50048"/>
    </source>
</evidence>
<dbReference type="SUPFAM" id="SSF57701">
    <property type="entry name" value="Zn2/Cys6 DNA-binding domain"/>
    <property type="match status" value="1"/>
</dbReference>
<name>A0A072PG93_9EURO</name>
<keyword evidence="4" id="KW-0804">Transcription</keyword>
<reference evidence="8 9" key="1">
    <citation type="submission" date="2013-03" db="EMBL/GenBank/DDBJ databases">
        <title>The Genome Sequence of Exophiala aquamarina CBS 119918.</title>
        <authorList>
            <consortium name="The Broad Institute Genomics Platform"/>
            <person name="Cuomo C."/>
            <person name="de Hoog S."/>
            <person name="Gorbushina A."/>
            <person name="Walker B."/>
            <person name="Young S.K."/>
            <person name="Zeng Q."/>
            <person name="Gargeya S."/>
            <person name="Fitzgerald M."/>
            <person name="Haas B."/>
            <person name="Abouelleil A."/>
            <person name="Allen A.W."/>
            <person name="Alvarado L."/>
            <person name="Arachchi H.M."/>
            <person name="Berlin A.M."/>
            <person name="Chapman S.B."/>
            <person name="Gainer-Dewar J."/>
            <person name="Goldberg J."/>
            <person name="Griggs A."/>
            <person name="Gujja S."/>
            <person name="Hansen M."/>
            <person name="Howarth C."/>
            <person name="Imamovic A."/>
            <person name="Ireland A."/>
            <person name="Larimer J."/>
            <person name="McCowan C."/>
            <person name="Murphy C."/>
            <person name="Pearson M."/>
            <person name="Poon T.W."/>
            <person name="Priest M."/>
            <person name="Roberts A."/>
            <person name="Saif S."/>
            <person name="Shea T."/>
            <person name="Sisk P."/>
            <person name="Sykes S."/>
            <person name="Wortman J."/>
            <person name="Nusbaum C."/>
            <person name="Birren B."/>
        </authorList>
    </citation>
    <scope>NUCLEOTIDE SEQUENCE [LARGE SCALE GENOMIC DNA]</scope>
    <source>
        <strain evidence="8 9">CBS 119918</strain>
    </source>
</reference>
<dbReference type="AlphaFoldDB" id="A0A072PG93"/>
<dbReference type="Pfam" id="PF00172">
    <property type="entry name" value="Zn_clus"/>
    <property type="match status" value="1"/>
</dbReference>
<dbReference type="GO" id="GO:0000981">
    <property type="term" value="F:DNA-binding transcription factor activity, RNA polymerase II-specific"/>
    <property type="evidence" value="ECO:0007669"/>
    <property type="project" value="InterPro"/>
</dbReference>
<evidence type="ECO:0000256" key="4">
    <source>
        <dbReference type="ARBA" id="ARBA00023163"/>
    </source>
</evidence>
<dbReference type="PROSITE" id="PS00463">
    <property type="entry name" value="ZN2_CY6_FUNGAL_1"/>
    <property type="match status" value="1"/>
</dbReference>
<dbReference type="PANTHER" id="PTHR31001:SF76">
    <property type="entry name" value="ZN(2)-C6 FUNGAL-TYPE DOMAIN-CONTAINING PROTEIN"/>
    <property type="match status" value="1"/>
</dbReference>
<evidence type="ECO:0000313" key="8">
    <source>
        <dbReference type="EMBL" id="KEF58757.1"/>
    </source>
</evidence>
<dbReference type="RefSeq" id="XP_013261347.1">
    <property type="nucleotide sequence ID" value="XM_013405893.1"/>
</dbReference>
<dbReference type="InterPro" id="IPR001138">
    <property type="entry name" value="Zn2Cys6_DnaBD"/>
</dbReference>
<keyword evidence="9" id="KW-1185">Reference proteome</keyword>
<dbReference type="CDD" id="cd12148">
    <property type="entry name" value="fungal_TF_MHR"/>
    <property type="match status" value="1"/>
</dbReference>
<keyword evidence="2" id="KW-0805">Transcription regulation</keyword>
<protein>
    <recommendedName>
        <fullName evidence="7">Zn(2)-C6 fungal-type domain-containing protein</fullName>
    </recommendedName>
</protein>
<dbReference type="GO" id="GO:0008270">
    <property type="term" value="F:zinc ion binding"/>
    <property type="evidence" value="ECO:0007669"/>
    <property type="project" value="InterPro"/>
</dbReference>
<keyword evidence="3" id="KW-0238">DNA-binding</keyword>
<organism evidence="8 9">
    <name type="scientific">Exophiala aquamarina CBS 119918</name>
    <dbReference type="NCBI Taxonomy" id="1182545"/>
    <lineage>
        <taxon>Eukaryota</taxon>
        <taxon>Fungi</taxon>
        <taxon>Dikarya</taxon>
        <taxon>Ascomycota</taxon>
        <taxon>Pezizomycotina</taxon>
        <taxon>Eurotiomycetes</taxon>
        <taxon>Chaetothyriomycetidae</taxon>
        <taxon>Chaetothyriales</taxon>
        <taxon>Herpotrichiellaceae</taxon>
        <taxon>Exophiala</taxon>
    </lineage>
</organism>
<evidence type="ECO:0000256" key="5">
    <source>
        <dbReference type="ARBA" id="ARBA00023242"/>
    </source>
</evidence>
<gene>
    <name evidence="8" type="ORF">A1O9_06683</name>
</gene>
<dbReference type="GeneID" id="25281600"/>
<dbReference type="STRING" id="1182545.A0A072PG93"/>
<dbReference type="SMART" id="SM00066">
    <property type="entry name" value="GAL4"/>
    <property type="match status" value="1"/>
</dbReference>
<dbReference type="CDD" id="cd00067">
    <property type="entry name" value="GAL4"/>
    <property type="match status" value="1"/>
</dbReference>
<dbReference type="InterPro" id="IPR036864">
    <property type="entry name" value="Zn2-C6_fun-type_DNA-bd_sf"/>
</dbReference>
<comment type="caution">
    <text evidence="8">The sequence shown here is derived from an EMBL/GenBank/DDBJ whole genome shotgun (WGS) entry which is preliminary data.</text>
</comment>
<dbReference type="GO" id="GO:0005634">
    <property type="term" value="C:nucleus"/>
    <property type="evidence" value="ECO:0007669"/>
    <property type="project" value="UniProtKB-SubCell"/>
</dbReference>
<dbReference type="HOGENOM" id="CLU_013987_1_1_1"/>
<evidence type="ECO:0000313" key="9">
    <source>
        <dbReference type="Proteomes" id="UP000027920"/>
    </source>
</evidence>
<dbReference type="PROSITE" id="PS50048">
    <property type="entry name" value="ZN2_CY6_FUNGAL_2"/>
    <property type="match status" value="1"/>
</dbReference>
<evidence type="ECO:0000256" key="2">
    <source>
        <dbReference type="ARBA" id="ARBA00023015"/>
    </source>
</evidence>
<dbReference type="GO" id="GO:0003677">
    <property type="term" value="F:DNA binding"/>
    <property type="evidence" value="ECO:0007669"/>
    <property type="project" value="UniProtKB-KW"/>
</dbReference>
<evidence type="ECO:0000256" key="1">
    <source>
        <dbReference type="ARBA" id="ARBA00004123"/>
    </source>
</evidence>
<dbReference type="InterPro" id="IPR050613">
    <property type="entry name" value="Sec_Metabolite_Reg"/>
</dbReference>
<keyword evidence="5" id="KW-0539">Nucleus</keyword>
<comment type="subcellular location">
    <subcellularLocation>
        <location evidence="1">Nucleus</location>
    </subcellularLocation>
</comment>
<evidence type="ECO:0000256" key="6">
    <source>
        <dbReference type="SAM" id="MobiDB-lite"/>
    </source>
</evidence>
<dbReference type="EMBL" id="AMGV01000004">
    <property type="protein sequence ID" value="KEF58757.1"/>
    <property type="molecule type" value="Genomic_DNA"/>
</dbReference>
<dbReference type="OrthoDB" id="410267at2759"/>
<sequence length="646" mass="72523">MVKARKRSTCTECSLRRQQCDRRLPCGRCIKRGIPDKCQLNWQEGRYDPSKHRAYPSRHRDFRPTPPAGNAEQPADLGLLQGLPGQEVSLEPEESWGSFSSSAAHPRYVFTPYESKQLRKSATGVHSGIGTSIFSSAGPMSSLPSTRALHEAYLQMLMPSLDHIWKLVNYHEAYLLWYHCCYHGPTFRSELESVIAEQKDKTTLLVSDLDGQWLALLFSIMAGSLTCTAEWRLRDWGFSQQEAVKLSMQWYRASITCLNYGEWTSEHKLYSVQAVTTLAMSAHSLGQSSELSILLGAALKIAQTLGLDKISHDAVVDKIDERSSNDQRHRSLNREIGRKLWSQLCVQDWMSLPFAGSHHINPSHFTTTKPSSRNHLTMEYLPATFPTYISYGNYIFEIAKLVVGHHEATLQSTTPFTKYQHVLDYDAQMRNLATKGMPRYFHVVEPVDALWPEWVHWARSSLTVCFAHKIIMIHRAFIRQSFTNPVYSMTRVTCIAAAKTILNEAKKAKDSNGPIIWIDKGFCVAAAVILCLDIFHRKESDPELSIHKGLVVECIEQLHKFESSAIAVRGASLLAGILAHGNSARNGSDWPPLSIDTREILKLIPEVSPLHGGGALEALVELLPPQAGFSNIFLSENIFGHNTVIS</sequence>